<evidence type="ECO:0000313" key="1">
    <source>
        <dbReference type="EMBL" id="AJG99237.1"/>
    </source>
</evidence>
<reference evidence="2" key="1">
    <citation type="submission" date="2014-12" db="EMBL/GenBank/DDBJ databases">
        <title>Genome sequence of Clostridium beijerinckii strain 59B.</title>
        <authorList>
            <person name="Little G.T."/>
            <person name="Minton N.P."/>
        </authorList>
    </citation>
    <scope>NUCLEOTIDE SEQUENCE [LARGE SCALE GENOMIC DNA]</scope>
    <source>
        <strain evidence="2">59B</strain>
    </source>
</reference>
<dbReference type="STRING" id="1520.LF65_02664"/>
<dbReference type="EMBL" id="CP010086">
    <property type="protein sequence ID" value="AJG99237.1"/>
    <property type="molecule type" value="Genomic_DNA"/>
</dbReference>
<dbReference type="KEGG" id="cbei:LF65_02664"/>
<dbReference type="Proteomes" id="UP000031866">
    <property type="component" value="Chromosome"/>
</dbReference>
<organism evidence="1 2">
    <name type="scientific">Clostridium beijerinckii</name>
    <name type="common">Clostridium MP</name>
    <dbReference type="NCBI Taxonomy" id="1520"/>
    <lineage>
        <taxon>Bacteria</taxon>
        <taxon>Bacillati</taxon>
        <taxon>Bacillota</taxon>
        <taxon>Clostridia</taxon>
        <taxon>Eubacteriales</taxon>
        <taxon>Clostridiaceae</taxon>
        <taxon>Clostridium</taxon>
    </lineage>
</organism>
<sequence length="86" mass="9288">MYAENHTKAIEENKANLGASLSPLSYGICGKIREIDDVIDALCLAITGVIGLENGSETIPKVPMDDKSGIKMQIVYGKLSKHNKIN</sequence>
<gene>
    <name evidence="1" type="ORF">LF65_02664</name>
</gene>
<proteinExistence type="predicted"/>
<protein>
    <submittedName>
        <fullName evidence="1">Uncharacterized protein</fullName>
    </submittedName>
</protein>
<dbReference type="OrthoDB" id="9803333at2"/>
<name>A0A0B5QML1_CLOBE</name>
<evidence type="ECO:0000313" key="2">
    <source>
        <dbReference type="Proteomes" id="UP000031866"/>
    </source>
</evidence>
<accession>A0A0B5QML1</accession>
<dbReference type="AlphaFoldDB" id="A0A0B5QML1"/>